<keyword evidence="3" id="KW-0675">Receptor</keyword>
<dbReference type="STRING" id="177413.SAMN05660859_1580"/>
<dbReference type="GO" id="GO:0030288">
    <property type="term" value="C:outer membrane-bounded periplasmic space"/>
    <property type="evidence" value="ECO:0007669"/>
    <property type="project" value="InterPro"/>
</dbReference>
<reference evidence="4" key="1">
    <citation type="submission" date="2016-10" db="EMBL/GenBank/DDBJ databases">
        <authorList>
            <person name="Varghese N."/>
            <person name="Submissions S."/>
        </authorList>
    </citation>
    <scope>NUCLEOTIDE SEQUENCE [LARGE SCALE GENOMIC DNA]</scope>
    <source>
        <strain evidence="4">CGMCC 1.1761</strain>
    </source>
</reference>
<evidence type="ECO:0000256" key="2">
    <source>
        <dbReference type="SAM" id="SignalP"/>
    </source>
</evidence>
<protein>
    <submittedName>
        <fullName evidence="3">Tripartite ATP-independent transporter solute receptor, DctP family</fullName>
    </submittedName>
</protein>
<dbReference type="RefSeq" id="WP_091437635.1">
    <property type="nucleotide sequence ID" value="NZ_FMTP01000002.1"/>
</dbReference>
<feature type="chain" id="PRO_5011677453" evidence="2">
    <location>
        <begin position="27"/>
        <end position="325"/>
    </location>
</feature>
<dbReference type="Proteomes" id="UP000198889">
    <property type="component" value="Unassembled WGS sequence"/>
</dbReference>
<dbReference type="GO" id="GO:0055085">
    <property type="term" value="P:transmembrane transport"/>
    <property type="evidence" value="ECO:0007669"/>
    <property type="project" value="InterPro"/>
</dbReference>
<dbReference type="PIRSF" id="PIRSF006470">
    <property type="entry name" value="DctB"/>
    <property type="match status" value="1"/>
</dbReference>
<dbReference type="AlphaFoldDB" id="A0A1G4REH9"/>
<feature type="signal peptide" evidence="2">
    <location>
        <begin position="1"/>
        <end position="26"/>
    </location>
</feature>
<dbReference type="EMBL" id="FMTP01000002">
    <property type="protein sequence ID" value="SCW55147.1"/>
    <property type="molecule type" value="Genomic_DNA"/>
</dbReference>
<dbReference type="GO" id="GO:0030246">
    <property type="term" value="F:carbohydrate binding"/>
    <property type="evidence" value="ECO:0007669"/>
    <property type="project" value="TreeGrafter"/>
</dbReference>
<dbReference type="NCBIfam" id="TIGR00787">
    <property type="entry name" value="dctP"/>
    <property type="match status" value="1"/>
</dbReference>
<dbReference type="Pfam" id="PF03480">
    <property type="entry name" value="DctP"/>
    <property type="match status" value="1"/>
</dbReference>
<organism evidence="3 4">
    <name type="scientific">Ancylobacter rudongensis</name>
    <dbReference type="NCBI Taxonomy" id="177413"/>
    <lineage>
        <taxon>Bacteria</taxon>
        <taxon>Pseudomonadati</taxon>
        <taxon>Pseudomonadota</taxon>
        <taxon>Alphaproteobacteria</taxon>
        <taxon>Hyphomicrobiales</taxon>
        <taxon>Xanthobacteraceae</taxon>
        <taxon>Ancylobacter</taxon>
    </lineage>
</organism>
<dbReference type="InterPro" id="IPR038404">
    <property type="entry name" value="TRAP_DctP_sf"/>
</dbReference>
<evidence type="ECO:0000313" key="4">
    <source>
        <dbReference type="Proteomes" id="UP000198889"/>
    </source>
</evidence>
<dbReference type="NCBIfam" id="NF037995">
    <property type="entry name" value="TRAP_S1"/>
    <property type="match status" value="1"/>
</dbReference>
<keyword evidence="1 2" id="KW-0732">Signal</keyword>
<dbReference type="CDD" id="cd13675">
    <property type="entry name" value="PBP2_TRAP_SBP_like_5"/>
    <property type="match status" value="1"/>
</dbReference>
<sequence>MNRIIALAAAAALSLAAAPFATPALATTIIKAGHGTQTAHPTHIALQKFADIVAEKSKGDLKIEIYPDRQLGEEREMVEGLQLGTVDMAVVSTGPLVAFVPALGTVDLPFLFKSSEHAYKVLDGEVGQDLLAKFQDRGIVGLAWWENGWRSLTSKKEVKSPADLKGMKLRTMQNPVHIAAFKELGASPIPMVWGEVFTSLSQGVIDAQENPVTIVYSNSLWEVQKYMTLTRHVYGPHLVLFSQQVWDRLTPAQQTILKEALMEATTFQRQTSARLETEQLKLLADKGMIVEQVDITPFQEATANTASAFKNIDPAVVAKIKAAAN</sequence>
<evidence type="ECO:0000313" key="3">
    <source>
        <dbReference type="EMBL" id="SCW55147.1"/>
    </source>
</evidence>
<dbReference type="PANTHER" id="PTHR33376:SF18">
    <property type="entry name" value="2,3-DIKETO-L-GULONATE-BINDING PERIPLASMIC PROTEIN YIAO"/>
    <property type="match status" value="1"/>
</dbReference>
<dbReference type="Gene3D" id="3.40.190.170">
    <property type="entry name" value="Bacterial extracellular solute-binding protein, family 7"/>
    <property type="match status" value="1"/>
</dbReference>
<evidence type="ECO:0000256" key="1">
    <source>
        <dbReference type="ARBA" id="ARBA00022729"/>
    </source>
</evidence>
<dbReference type="PANTHER" id="PTHR33376">
    <property type="match status" value="1"/>
</dbReference>
<proteinExistence type="predicted"/>
<keyword evidence="4" id="KW-1185">Reference proteome</keyword>
<gene>
    <name evidence="3" type="ORF">SAMN05660859_1580</name>
</gene>
<dbReference type="InterPro" id="IPR004682">
    <property type="entry name" value="TRAP_DctP"/>
</dbReference>
<accession>A0A1G4REH9</accession>
<name>A0A1G4REH9_9HYPH</name>
<dbReference type="InterPro" id="IPR018389">
    <property type="entry name" value="DctP_fam"/>
</dbReference>